<dbReference type="Pfam" id="PF24568">
    <property type="entry name" value="CC_PcsB"/>
    <property type="match status" value="1"/>
</dbReference>
<dbReference type="RefSeq" id="WP_213168141.1">
    <property type="nucleotide sequence ID" value="NZ_CP058559.1"/>
</dbReference>
<feature type="chain" id="PRO_5028966667" evidence="3">
    <location>
        <begin position="29"/>
        <end position="401"/>
    </location>
</feature>
<dbReference type="SUPFAM" id="SSF51261">
    <property type="entry name" value="Duplicated hybrid motif"/>
    <property type="match status" value="1"/>
</dbReference>
<dbReference type="Proteomes" id="UP000516160">
    <property type="component" value="Chromosome"/>
</dbReference>
<proteinExistence type="predicted"/>
<dbReference type="InterPro" id="IPR050570">
    <property type="entry name" value="Cell_wall_metabolism_enzyme"/>
</dbReference>
<dbReference type="KEGG" id="acae:HYG86_06490"/>
<evidence type="ECO:0000313" key="7">
    <source>
        <dbReference type="Proteomes" id="UP000516160"/>
    </source>
</evidence>
<evidence type="ECO:0000259" key="4">
    <source>
        <dbReference type="Pfam" id="PF01551"/>
    </source>
</evidence>
<feature type="domain" description="Peptidoglycan hydrolase PcsB coiled-coil" evidence="5">
    <location>
        <begin position="102"/>
        <end position="172"/>
    </location>
</feature>
<organism evidence="6 7">
    <name type="scientific">Alkalicella caledoniensis</name>
    <dbReference type="NCBI Taxonomy" id="2731377"/>
    <lineage>
        <taxon>Bacteria</taxon>
        <taxon>Bacillati</taxon>
        <taxon>Bacillota</taxon>
        <taxon>Clostridia</taxon>
        <taxon>Eubacteriales</taxon>
        <taxon>Proteinivoracaceae</taxon>
        <taxon>Alkalicella</taxon>
    </lineage>
</organism>
<dbReference type="InterPro" id="IPR057309">
    <property type="entry name" value="PcsB_CC"/>
</dbReference>
<dbReference type="Gene3D" id="2.70.70.10">
    <property type="entry name" value="Glucose Permease (Domain IIA)"/>
    <property type="match status" value="1"/>
</dbReference>
<feature type="coiled-coil region" evidence="2">
    <location>
        <begin position="31"/>
        <end position="100"/>
    </location>
</feature>
<reference evidence="6 7" key="1">
    <citation type="submission" date="2020-07" db="EMBL/GenBank/DDBJ databases">
        <title>Alkalicella. sp. LB2 genome.</title>
        <authorList>
            <person name="Postec A."/>
            <person name="Quemeneur M."/>
        </authorList>
    </citation>
    <scope>NUCLEOTIDE SEQUENCE [LARGE SCALE GENOMIC DNA]</scope>
    <source>
        <strain evidence="6 7">LB2</strain>
    </source>
</reference>
<dbReference type="CDD" id="cd12797">
    <property type="entry name" value="M23_peptidase"/>
    <property type="match status" value="1"/>
</dbReference>
<sequence length="401" mass="45421">MSKGKLKLIFVTALVLLLAFTTIGSVWANELDDKRDELDSIEEQRKEADQKRRALQGDISAIQAEIARLDNQLVQQRAKVRGINDEIRETERAITLKEQEIIETEEYLEEQTGYFESRMRAMYQRGNVGYLEVLFSATNFSDFLSRFHFLRTMLEDDVKLVEEIKEKKEFLEFEKLEQEKRKSRLVVLRADAVKAQSQIEADMLEQQKLNEQLHRDVQHTQAYINELEKASQQVERQIREILERQANQNVSRGEATGNLAWPVPEYGAGWITSPYGWRTHPISGNRAFHNGIDIGIPRTRWEASPTFNGSAVNIVSADGGVVIFAGGNAASGYGRYVIVDHGNGVATLYAHMHRVTVQQGQAVARGQALGTVGSTGNSTGPHLHYEVRVNGQHTNPMTHYR</sequence>
<keyword evidence="1 3" id="KW-0732">Signal</keyword>
<dbReference type="InterPro" id="IPR016047">
    <property type="entry name" value="M23ase_b-sheet_dom"/>
</dbReference>
<evidence type="ECO:0000259" key="5">
    <source>
        <dbReference type="Pfam" id="PF24568"/>
    </source>
</evidence>
<dbReference type="AlphaFoldDB" id="A0A7G9W6Y2"/>
<accession>A0A7G9W6Y2</accession>
<keyword evidence="2" id="KW-0175">Coiled coil</keyword>
<dbReference type="PANTHER" id="PTHR21666">
    <property type="entry name" value="PEPTIDASE-RELATED"/>
    <property type="match status" value="1"/>
</dbReference>
<dbReference type="GO" id="GO:0004222">
    <property type="term" value="F:metalloendopeptidase activity"/>
    <property type="evidence" value="ECO:0007669"/>
    <property type="project" value="TreeGrafter"/>
</dbReference>
<dbReference type="Gene3D" id="6.10.250.3150">
    <property type="match status" value="1"/>
</dbReference>
<evidence type="ECO:0000256" key="2">
    <source>
        <dbReference type="SAM" id="Coils"/>
    </source>
</evidence>
<feature type="signal peptide" evidence="3">
    <location>
        <begin position="1"/>
        <end position="28"/>
    </location>
</feature>
<dbReference type="EMBL" id="CP058559">
    <property type="protein sequence ID" value="QNO14444.1"/>
    <property type="molecule type" value="Genomic_DNA"/>
</dbReference>
<dbReference type="PANTHER" id="PTHR21666:SF270">
    <property type="entry name" value="MUREIN HYDROLASE ACTIVATOR ENVC"/>
    <property type="match status" value="1"/>
</dbReference>
<evidence type="ECO:0000256" key="3">
    <source>
        <dbReference type="SAM" id="SignalP"/>
    </source>
</evidence>
<feature type="coiled-coil region" evidence="2">
    <location>
        <begin position="210"/>
        <end position="247"/>
    </location>
</feature>
<dbReference type="Pfam" id="PF01551">
    <property type="entry name" value="Peptidase_M23"/>
    <property type="match status" value="1"/>
</dbReference>
<keyword evidence="7" id="KW-1185">Reference proteome</keyword>
<evidence type="ECO:0000313" key="6">
    <source>
        <dbReference type="EMBL" id="QNO14444.1"/>
    </source>
</evidence>
<name>A0A7G9W6Y2_ALKCA</name>
<evidence type="ECO:0000256" key="1">
    <source>
        <dbReference type="ARBA" id="ARBA00022729"/>
    </source>
</evidence>
<gene>
    <name evidence="6" type="ORF">HYG86_06490</name>
</gene>
<protein>
    <submittedName>
        <fullName evidence="6">Peptidoglycan DD-metalloendopeptidase family protein</fullName>
    </submittedName>
</protein>
<dbReference type="InterPro" id="IPR011055">
    <property type="entry name" value="Dup_hybrid_motif"/>
</dbReference>
<feature type="domain" description="M23ase beta-sheet core" evidence="4">
    <location>
        <begin position="289"/>
        <end position="396"/>
    </location>
</feature>